<dbReference type="SMART" id="SM00398">
    <property type="entry name" value="HMG"/>
    <property type="match status" value="1"/>
</dbReference>
<proteinExistence type="predicted"/>
<dbReference type="Gene3D" id="1.10.30.10">
    <property type="entry name" value="High mobility group box domain"/>
    <property type="match status" value="1"/>
</dbReference>
<keyword evidence="2" id="KW-0539">Nucleus</keyword>
<dbReference type="EMBL" id="CAJOAX010010854">
    <property type="protein sequence ID" value="CAF4082520.1"/>
    <property type="molecule type" value="Genomic_DNA"/>
</dbReference>
<dbReference type="Proteomes" id="UP000663823">
    <property type="component" value="Unassembled WGS sequence"/>
</dbReference>
<organism evidence="4 5">
    <name type="scientific">Rotaria sordida</name>
    <dbReference type="NCBI Taxonomy" id="392033"/>
    <lineage>
        <taxon>Eukaryota</taxon>
        <taxon>Metazoa</taxon>
        <taxon>Spiralia</taxon>
        <taxon>Gnathifera</taxon>
        <taxon>Rotifera</taxon>
        <taxon>Eurotatoria</taxon>
        <taxon>Bdelloidea</taxon>
        <taxon>Philodinida</taxon>
        <taxon>Philodinidae</taxon>
        <taxon>Rotaria</taxon>
    </lineage>
</organism>
<dbReference type="PANTHER" id="PTHR48112">
    <property type="entry name" value="HIGH MOBILITY GROUP PROTEIN DSP1"/>
    <property type="match status" value="1"/>
</dbReference>
<feature type="DNA-binding region" description="HMG box" evidence="2">
    <location>
        <begin position="8"/>
        <end position="76"/>
    </location>
</feature>
<dbReference type="Pfam" id="PF00505">
    <property type="entry name" value="HMG_box"/>
    <property type="match status" value="1"/>
</dbReference>
<evidence type="ECO:0000313" key="4">
    <source>
        <dbReference type="EMBL" id="CAF4082520.1"/>
    </source>
</evidence>
<dbReference type="PROSITE" id="PS50118">
    <property type="entry name" value="HMG_BOX_2"/>
    <property type="match status" value="1"/>
</dbReference>
<gene>
    <name evidence="4" type="ORF">OTI717_LOCUS33268</name>
</gene>
<keyword evidence="1 2" id="KW-0238">DNA-binding</keyword>
<comment type="caution">
    <text evidence="4">The sequence shown here is derived from an EMBL/GenBank/DDBJ whole genome shotgun (WGS) entry which is preliminary data.</text>
</comment>
<name>A0A819TNX2_9BILA</name>
<dbReference type="GO" id="GO:0005634">
    <property type="term" value="C:nucleus"/>
    <property type="evidence" value="ECO:0007669"/>
    <property type="project" value="UniProtKB-UniRule"/>
</dbReference>
<sequence length="217" mass="25246">KSNRRGSSTRPPCGYLIFASDSRKRLIRDNPGIPFGEMSRIIGDQWRRLLPHEREKYEEKARERAREQDIQVTNNPMTYDSPINSQRIINGGVTINGYYPNVSNVYPMNNVLPVVIKPPQAAIVNCPPRIQRVVHSEMYSKYIEHLKTDYPFISDWPKQLKASINNNGNISSRPLPSHWLINNSPGFYNNVYEALWSMRDNMWSDVVRVRNVLSDEW</sequence>
<dbReference type="GO" id="GO:0003677">
    <property type="term" value="F:DNA binding"/>
    <property type="evidence" value="ECO:0007669"/>
    <property type="project" value="UniProtKB-UniRule"/>
</dbReference>
<dbReference type="InterPro" id="IPR036910">
    <property type="entry name" value="HMG_box_dom_sf"/>
</dbReference>
<dbReference type="InterPro" id="IPR009071">
    <property type="entry name" value="HMG_box_dom"/>
</dbReference>
<dbReference type="InterPro" id="IPR050342">
    <property type="entry name" value="HMGB"/>
</dbReference>
<evidence type="ECO:0000256" key="2">
    <source>
        <dbReference type="PROSITE-ProRule" id="PRU00267"/>
    </source>
</evidence>
<dbReference type="PANTHER" id="PTHR48112:SF22">
    <property type="entry name" value="MITOCHONDRIAL TRANSCRIPTION FACTOR A, ISOFORM B"/>
    <property type="match status" value="1"/>
</dbReference>
<evidence type="ECO:0000313" key="5">
    <source>
        <dbReference type="Proteomes" id="UP000663823"/>
    </source>
</evidence>
<protein>
    <recommendedName>
        <fullName evidence="3">HMG box domain-containing protein</fullName>
    </recommendedName>
</protein>
<feature type="domain" description="HMG box" evidence="3">
    <location>
        <begin position="8"/>
        <end position="76"/>
    </location>
</feature>
<reference evidence="4" key="1">
    <citation type="submission" date="2021-02" db="EMBL/GenBank/DDBJ databases">
        <authorList>
            <person name="Nowell W R."/>
        </authorList>
    </citation>
    <scope>NUCLEOTIDE SEQUENCE</scope>
</reference>
<dbReference type="AlphaFoldDB" id="A0A819TNX2"/>
<evidence type="ECO:0000259" key="3">
    <source>
        <dbReference type="PROSITE" id="PS50118"/>
    </source>
</evidence>
<feature type="non-terminal residue" evidence="4">
    <location>
        <position position="1"/>
    </location>
</feature>
<dbReference type="SUPFAM" id="SSF47095">
    <property type="entry name" value="HMG-box"/>
    <property type="match status" value="1"/>
</dbReference>
<evidence type="ECO:0000256" key="1">
    <source>
        <dbReference type="ARBA" id="ARBA00023125"/>
    </source>
</evidence>
<accession>A0A819TNX2</accession>